<dbReference type="EMBL" id="JAMRYM010000035">
    <property type="protein sequence ID" value="MCM6762703.1"/>
    <property type="molecule type" value="Genomic_DNA"/>
</dbReference>
<evidence type="ECO:0000256" key="1">
    <source>
        <dbReference type="ARBA" id="ARBA00022512"/>
    </source>
</evidence>
<comment type="caution">
    <text evidence="8">The sequence shown here is derived from an EMBL/GenBank/DDBJ whole genome shotgun (WGS) entry which is preliminary data.</text>
</comment>
<keyword evidence="2" id="KW-0964">Secreted</keyword>
<reference evidence="8" key="1">
    <citation type="submission" date="2022-06" db="EMBL/GenBank/DDBJ databases">
        <title>Whole genome shotgun sequencing (WGS) of Rathayibacter sp. ZW T2_19, isolated from stored onions (Allium cepa).</title>
        <authorList>
            <person name="Stoll D.A."/>
            <person name="Huch M."/>
        </authorList>
    </citation>
    <scope>NUCLEOTIDE SEQUENCE</scope>
    <source>
        <strain evidence="8">ZW T2_19</strain>
    </source>
</reference>
<evidence type="ECO:0000256" key="2">
    <source>
        <dbReference type="ARBA" id="ARBA00022525"/>
    </source>
</evidence>
<evidence type="ECO:0000256" key="4">
    <source>
        <dbReference type="ARBA" id="ARBA00023088"/>
    </source>
</evidence>
<dbReference type="RefSeq" id="WP_251945467.1">
    <property type="nucleotide sequence ID" value="NZ_JAMRYM010000035.1"/>
</dbReference>
<evidence type="ECO:0000259" key="7">
    <source>
        <dbReference type="PROSITE" id="PS50847"/>
    </source>
</evidence>
<accession>A0A9X2ITN3</accession>
<dbReference type="Proteomes" id="UP001155240">
    <property type="component" value="Unassembled WGS sequence"/>
</dbReference>
<evidence type="ECO:0000313" key="8">
    <source>
        <dbReference type="EMBL" id="MCM6762703.1"/>
    </source>
</evidence>
<feature type="compositionally biased region" description="Low complexity" evidence="5">
    <location>
        <begin position="41"/>
        <end position="100"/>
    </location>
</feature>
<evidence type="ECO:0000256" key="6">
    <source>
        <dbReference type="SAM" id="Phobius"/>
    </source>
</evidence>
<keyword evidence="1" id="KW-0134">Cell wall</keyword>
<evidence type="ECO:0000313" key="9">
    <source>
        <dbReference type="Proteomes" id="UP001155240"/>
    </source>
</evidence>
<dbReference type="AlphaFoldDB" id="A0A9X2ITN3"/>
<organism evidence="8 9">
    <name type="scientific">Rathayibacter rubneri</name>
    <dbReference type="NCBI Taxonomy" id="2950106"/>
    <lineage>
        <taxon>Bacteria</taxon>
        <taxon>Bacillati</taxon>
        <taxon>Actinomycetota</taxon>
        <taxon>Actinomycetes</taxon>
        <taxon>Micrococcales</taxon>
        <taxon>Microbacteriaceae</taxon>
        <taxon>Rathayibacter</taxon>
    </lineage>
</organism>
<keyword evidence="6" id="KW-0472">Membrane</keyword>
<keyword evidence="4" id="KW-0572">Peptidoglycan-anchor</keyword>
<protein>
    <recommendedName>
        <fullName evidence="7">Gram-positive cocci surface proteins LPxTG domain-containing protein</fullName>
    </recommendedName>
</protein>
<name>A0A9X2ITN3_9MICO</name>
<keyword evidence="9" id="KW-1185">Reference proteome</keyword>
<keyword evidence="6" id="KW-1133">Transmembrane helix</keyword>
<dbReference type="PROSITE" id="PS50847">
    <property type="entry name" value="GRAM_POS_ANCHORING"/>
    <property type="match status" value="1"/>
</dbReference>
<feature type="transmembrane region" description="Helical" evidence="6">
    <location>
        <begin position="266"/>
        <end position="284"/>
    </location>
</feature>
<gene>
    <name evidence="8" type="ORF">NB037_09775</name>
</gene>
<proteinExistence type="predicted"/>
<feature type="region of interest" description="Disordered" evidence="5">
    <location>
        <begin position="41"/>
        <end position="109"/>
    </location>
</feature>
<keyword evidence="6" id="KW-0812">Transmembrane</keyword>
<feature type="domain" description="Gram-positive cocci surface proteins LPxTG" evidence="7">
    <location>
        <begin position="257"/>
        <end position="291"/>
    </location>
</feature>
<evidence type="ECO:0000256" key="3">
    <source>
        <dbReference type="ARBA" id="ARBA00022729"/>
    </source>
</evidence>
<evidence type="ECO:0000256" key="5">
    <source>
        <dbReference type="SAM" id="MobiDB-lite"/>
    </source>
</evidence>
<dbReference type="InterPro" id="IPR019931">
    <property type="entry name" value="LPXTG_anchor"/>
</dbReference>
<keyword evidence="3" id="KW-0732">Signal</keyword>
<sequence length="291" mass="28570">MKDTTVPAPSPRARSARSLLTVLAASSLALGGVLIVAPSAGASTTPSATPTATATATPTAAPTSSATPTATPTPTGTATATATPTPTAAPVATPTATAPAEPTPTAAPAPVDDTCFEDLGGVPSATTTEPVGTTAVAPGGLVVHLEPLTIRDCVVSGEIRVVATAVLDTDGDYTPPTSRWYDLAEFADGGDIPLAVSPGSYFVFAEYIARAEGEADLEHAFYVHFVDGAPGYFAVPPATAAASPSARPTAATTGGRLAETGAGTSAPLLGAGVLLAAGGALLIGRRRTARV</sequence>